<proteinExistence type="predicted"/>
<dbReference type="AlphaFoldDB" id="D3Q2F0"/>
<organism evidence="2 3">
    <name type="scientific">Stackebrandtia nassauensis (strain DSM 44728 / CIP 108903 / NRRL B-16338 / NBRC 102104 / LLR-40K-21)</name>
    <dbReference type="NCBI Taxonomy" id="446470"/>
    <lineage>
        <taxon>Bacteria</taxon>
        <taxon>Bacillati</taxon>
        <taxon>Actinomycetota</taxon>
        <taxon>Actinomycetes</taxon>
        <taxon>Glycomycetales</taxon>
        <taxon>Glycomycetaceae</taxon>
        <taxon>Stackebrandtia</taxon>
    </lineage>
</organism>
<reference evidence="2 3" key="1">
    <citation type="journal article" date="2009" name="Stand. Genomic Sci.">
        <title>Complete genome sequence of Stackebrandtia nassauensis type strain (LLR-40K-21).</title>
        <authorList>
            <person name="Munk C."/>
            <person name="Lapidus A."/>
            <person name="Copeland A."/>
            <person name="Jando M."/>
            <person name="Mayilraj S."/>
            <person name="Glavina Del Rio T."/>
            <person name="Nolan M."/>
            <person name="Chen F."/>
            <person name="Lucas S."/>
            <person name="Tice H."/>
            <person name="Cheng J.F."/>
            <person name="Han C."/>
            <person name="Detter J.C."/>
            <person name="Bruce D."/>
            <person name="Goodwin L."/>
            <person name="Chain P."/>
            <person name="Pitluck S."/>
            <person name="Goker M."/>
            <person name="Ovchinikova G."/>
            <person name="Pati A."/>
            <person name="Ivanova N."/>
            <person name="Mavromatis K."/>
            <person name="Chen A."/>
            <person name="Palaniappan K."/>
            <person name="Land M."/>
            <person name="Hauser L."/>
            <person name="Chang Y.J."/>
            <person name="Jeffries C.D."/>
            <person name="Bristow J."/>
            <person name="Eisen J.A."/>
            <person name="Markowitz V."/>
            <person name="Hugenholtz P."/>
            <person name="Kyrpides N.C."/>
            <person name="Klenk H.P."/>
        </authorList>
    </citation>
    <scope>NUCLEOTIDE SEQUENCE [LARGE SCALE GENOMIC DNA]</scope>
    <source>
        <strain evidence="3">DSM 44728 / CIP 108903 / NRRL B-16338 / NBRC 102104 / LLR-40K-21</strain>
    </source>
</reference>
<dbReference type="eggNOG" id="ENOG502ZDZ6">
    <property type="taxonomic scope" value="Bacteria"/>
</dbReference>
<gene>
    <name evidence="2" type="ordered locus">Snas_4234</name>
</gene>
<dbReference type="STRING" id="446470.Snas_4234"/>
<dbReference type="Proteomes" id="UP000000844">
    <property type="component" value="Chromosome"/>
</dbReference>
<dbReference type="KEGG" id="sna:Snas_4234"/>
<feature type="region of interest" description="Disordered" evidence="1">
    <location>
        <begin position="41"/>
        <end position="60"/>
    </location>
</feature>
<protein>
    <submittedName>
        <fullName evidence="2">Uncharacterized protein</fullName>
    </submittedName>
</protein>
<dbReference type="EMBL" id="CP001778">
    <property type="protein sequence ID" value="ADD43883.1"/>
    <property type="molecule type" value="Genomic_DNA"/>
</dbReference>
<name>D3Q2F0_STANL</name>
<evidence type="ECO:0000256" key="1">
    <source>
        <dbReference type="SAM" id="MobiDB-lite"/>
    </source>
</evidence>
<sequence>MALRGSEHDGWDLTAHLLAALIDAANTTTYAVAQVHSKKRLAKPEPVPRPGATTKPTRTVTVAQLAKRVRQHR</sequence>
<dbReference type="HOGENOM" id="CLU_2703052_0_0_11"/>
<accession>D3Q2F0</accession>
<keyword evidence="3" id="KW-1185">Reference proteome</keyword>
<evidence type="ECO:0000313" key="3">
    <source>
        <dbReference type="Proteomes" id="UP000000844"/>
    </source>
</evidence>
<evidence type="ECO:0000313" key="2">
    <source>
        <dbReference type="EMBL" id="ADD43883.1"/>
    </source>
</evidence>